<gene>
    <name evidence="1" type="ordered locus">Sala_0614</name>
</gene>
<dbReference type="KEGG" id="sal:Sala_0614"/>
<proteinExistence type="predicted"/>
<name>Q1GVI7_SPHAL</name>
<dbReference type="InterPro" id="IPR014980">
    <property type="entry name" value="DOPA_dioxygen"/>
</dbReference>
<dbReference type="AlphaFoldDB" id="Q1GVI7"/>
<evidence type="ECO:0000313" key="2">
    <source>
        <dbReference type="Proteomes" id="UP000006578"/>
    </source>
</evidence>
<dbReference type="GO" id="GO:0051213">
    <property type="term" value="F:dioxygenase activity"/>
    <property type="evidence" value="ECO:0007669"/>
    <property type="project" value="UniProtKB-KW"/>
</dbReference>
<keyword evidence="2" id="KW-1185">Reference proteome</keyword>
<keyword evidence="1" id="KW-0560">Oxidoreductase</keyword>
<dbReference type="Proteomes" id="UP000006578">
    <property type="component" value="Chromosome"/>
</dbReference>
<dbReference type="Pfam" id="PF08883">
    <property type="entry name" value="DOPA_dioxygen"/>
    <property type="match status" value="1"/>
</dbReference>
<accession>Q1GVI7</accession>
<dbReference type="EMBL" id="CP000356">
    <property type="protein sequence ID" value="ABF52335.1"/>
    <property type="molecule type" value="Genomic_DNA"/>
</dbReference>
<dbReference type="STRING" id="317655.Sala_0614"/>
<dbReference type="InterPro" id="IPR023389">
    <property type="entry name" value="DOPA-like_sf"/>
</dbReference>
<dbReference type="Gene3D" id="3.30.70.1240">
    <property type="entry name" value="DOPA-like domains"/>
    <property type="match status" value="1"/>
</dbReference>
<evidence type="ECO:0000313" key="1">
    <source>
        <dbReference type="EMBL" id="ABF52335.1"/>
    </source>
</evidence>
<dbReference type="HOGENOM" id="CLU_090062_3_1_5"/>
<dbReference type="PANTHER" id="PTHR36423:SF2">
    <property type="entry name" value="AFR070WP"/>
    <property type="match status" value="1"/>
</dbReference>
<keyword evidence="1" id="KW-0223">Dioxygenase</keyword>
<dbReference type="SUPFAM" id="SSF143410">
    <property type="entry name" value="DOPA-like"/>
    <property type="match status" value="1"/>
</dbReference>
<sequence>MDPKAACMTDPDAPYHAHVYYDPAERSAAAALRDDFGRNSAILFVGAMADGAAGPHPIAQYEVHFLARSRDAVVAAIAATGLRALVHPLTDDDVADHTSLAQWIGEPVDLDLTVLDPPGGNQGIPRFGLSDFQASTGPSAPST</sequence>
<reference evidence="1 2" key="1">
    <citation type="journal article" date="2009" name="Proc. Natl. Acad. Sci. U.S.A.">
        <title>The genomic basis of trophic strategy in marine bacteria.</title>
        <authorList>
            <person name="Lauro F.M."/>
            <person name="McDougald D."/>
            <person name="Thomas T."/>
            <person name="Williams T.J."/>
            <person name="Egan S."/>
            <person name="Rice S."/>
            <person name="DeMaere M.Z."/>
            <person name="Ting L."/>
            <person name="Ertan H."/>
            <person name="Johnson J."/>
            <person name="Ferriera S."/>
            <person name="Lapidus A."/>
            <person name="Anderson I."/>
            <person name="Kyrpides N."/>
            <person name="Munk A.C."/>
            <person name="Detter C."/>
            <person name="Han C.S."/>
            <person name="Brown M.V."/>
            <person name="Robb F.T."/>
            <person name="Kjelleberg S."/>
            <person name="Cavicchioli R."/>
        </authorList>
    </citation>
    <scope>NUCLEOTIDE SEQUENCE [LARGE SCALE GENOMIC DNA]</scope>
    <source>
        <strain evidence="2">DSM 13593 / LMG 18877 / RB2256</strain>
    </source>
</reference>
<organism evidence="1 2">
    <name type="scientific">Sphingopyxis alaskensis (strain DSM 13593 / LMG 18877 / RB2256)</name>
    <name type="common">Sphingomonas alaskensis</name>
    <dbReference type="NCBI Taxonomy" id="317655"/>
    <lineage>
        <taxon>Bacteria</taxon>
        <taxon>Pseudomonadati</taxon>
        <taxon>Pseudomonadota</taxon>
        <taxon>Alphaproteobacteria</taxon>
        <taxon>Sphingomonadales</taxon>
        <taxon>Sphingomonadaceae</taxon>
        <taxon>Sphingopyxis</taxon>
    </lineage>
</organism>
<dbReference type="PANTHER" id="PTHR36423">
    <property type="entry name" value="AFR070WP"/>
    <property type="match status" value="1"/>
</dbReference>
<dbReference type="eggNOG" id="COG3805">
    <property type="taxonomic scope" value="Bacteria"/>
</dbReference>
<protein>
    <submittedName>
        <fullName evidence="1">Aromatic ring-cleaving dioxygenase-like protein</fullName>
    </submittedName>
</protein>